<evidence type="ECO:0008006" key="3">
    <source>
        <dbReference type="Google" id="ProtNLM"/>
    </source>
</evidence>
<dbReference type="EMBL" id="LCNU01000013">
    <property type="protein sequence ID" value="KKU64082.1"/>
    <property type="molecule type" value="Genomic_DNA"/>
</dbReference>
<dbReference type="SUPFAM" id="SSF143100">
    <property type="entry name" value="TTHA1013/TTHA0281-like"/>
    <property type="match status" value="1"/>
</dbReference>
<dbReference type="AlphaFoldDB" id="A0A0G1S3X7"/>
<accession>A0A0G1S3X7</accession>
<organism evidence="1 2">
    <name type="scientific">Candidatus Amesbacteria bacterium GW2011_GWC1_47_15</name>
    <dbReference type="NCBI Taxonomy" id="1618364"/>
    <lineage>
        <taxon>Bacteria</taxon>
        <taxon>Candidatus Amesiibacteriota</taxon>
    </lineage>
</organism>
<evidence type="ECO:0000313" key="2">
    <source>
        <dbReference type="Proteomes" id="UP000034502"/>
    </source>
</evidence>
<dbReference type="Gene3D" id="3.30.160.250">
    <property type="match status" value="1"/>
</dbReference>
<proteinExistence type="predicted"/>
<gene>
    <name evidence="1" type="ORF">UX86_C0013G0009</name>
</gene>
<evidence type="ECO:0000313" key="1">
    <source>
        <dbReference type="EMBL" id="KKU64082.1"/>
    </source>
</evidence>
<comment type="caution">
    <text evidence="1">The sequence shown here is derived from an EMBL/GenBank/DDBJ whole genome shotgun (WGS) entry which is preliminary data.</text>
</comment>
<reference evidence="1 2" key="1">
    <citation type="journal article" date="2015" name="Nature">
        <title>rRNA introns, odd ribosomes, and small enigmatic genomes across a large radiation of phyla.</title>
        <authorList>
            <person name="Brown C.T."/>
            <person name="Hug L.A."/>
            <person name="Thomas B.C."/>
            <person name="Sharon I."/>
            <person name="Castelle C.J."/>
            <person name="Singh A."/>
            <person name="Wilkins M.J."/>
            <person name="Williams K.H."/>
            <person name="Banfield J.F."/>
        </authorList>
    </citation>
    <scope>NUCLEOTIDE SEQUENCE [LARGE SCALE GENOMIC DNA]</scope>
</reference>
<protein>
    <recommendedName>
        <fullName evidence="3">HicB-like antitoxin of toxin-antitoxin system domain-containing protein</fullName>
    </recommendedName>
</protein>
<sequence>MKKVKFALSVIVIKEGDSFIAHSHALDLSTVGDTFDEAKNRFEEAVEIFFEEISRKGTVDRALTELGWQKQNNEYLPPMVVGSQTESFSVPRFVN</sequence>
<name>A0A0G1S3X7_9BACT</name>
<dbReference type="InterPro" id="IPR035069">
    <property type="entry name" value="TTHA1013/TTHA0281-like"/>
</dbReference>
<dbReference type="Proteomes" id="UP000034502">
    <property type="component" value="Unassembled WGS sequence"/>
</dbReference>